<gene>
    <name evidence="1" type="ORF">MLD38_038081</name>
</gene>
<proteinExistence type="predicted"/>
<evidence type="ECO:0000313" key="1">
    <source>
        <dbReference type="EMBL" id="KAI4302321.1"/>
    </source>
</evidence>
<accession>A0ACB9KXW3</accession>
<dbReference type="EMBL" id="CM042891">
    <property type="protein sequence ID" value="KAI4302321.1"/>
    <property type="molecule type" value="Genomic_DNA"/>
</dbReference>
<reference evidence="2" key="1">
    <citation type="journal article" date="2023" name="Front. Plant Sci.">
        <title>Chromosomal-level genome assembly of Melastoma candidum provides insights into trichome evolution.</title>
        <authorList>
            <person name="Zhong Y."/>
            <person name="Wu W."/>
            <person name="Sun C."/>
            <person name="Zou P."/>
            <person name="Liu Y."/>
            <person name="Dai S."/>
            <person name="Zhou R."/>
        </authorList>
    </citation>
    <scope>NUCLEOTIDE SEQUENCE [LARGE SCALE GENOMIC DNA]</scope>
</reference>
<sequence>MCRLPMPKRRIDLTSHIVKVYLTLKLEGIGTSSVSEVLLAFPPTQANHLALIKAQAAVGKRNKKTYVPLDVKPKELPDGPNGTKYFSIYLLDLLNPGETSTLEILYMLTHSLEPFPLEISQSESQLVYFRDSAFILSLYHIDANARHKGGFCRVEYQGRLGYSGVPSIKNLLS</sequence>
<protein>
    <submittedName>
        <fullName evidence="1">Uncharacterized protein</fullName>
    </submittedName>
</protein>
<dbReference type="Proteomes" id="UP001057402">
    <property type="component" value="Chromosome 12"/>
</dbReference>
<name>A0ACB9KXW3_9MYRT</name>
<comment type="caution">
    <text evidence="1">The sequence shown here is derived from an EMBL/GenBank/DDBJ whole genome shotgun (WGS) entry which is preliminary data.</text>
</comment>
<organism evidence="1 2">
    <name type="scientific">Melastoma candidum</name>
    <dbReference type="NCBI Taxonomy" id="119954"/>
    <lineage>
        <taxon>Eukaryota</taxon>
        <taxon>Viridiplantae</taxon>
        <taxon>Streptophyta</taxon>
        <taxon>Embryophyta</taxon>
        <taxon>Tracheophyta</taxon>
        <taxon>Spermatophyta</taxon>
        <taxon>Magnoliopsida</taxon>
        <taxon>eudicotyledons</taxon>
        <taxon>Gunneridae</taxon>
        <taxon>Pentapetalae</taxon>
        <taxon>rosids</taxon>
        <taxon>malvids</taxon>
        <taxon>Myrtales</taxon>
        <taxon>Melastomataceae</taxon>
        <taxon>Melastomatoideae</taxon>
        <taxon>Melastomateae</taxon>
        <taxon>Melastoma</taxon>
    </lineage>
</organism>
<keyword evidence="2" id="KW-1185">Reference proteome</keyword>
<evidence type="ECO:0000313" key="2">
    <source>
        <dbReference type="Proteomes" id="UP001057402"/>
    </source>
</evidence>